<evidence type="ECO:0000313" key="2">
    <source>
        <dbReference type="EMBL" id="KAL3768081.1"/>
    </source>
</evidence>
<feature type="compositionally biased region" description="Basic and acidic residues" evidence="1">
    <location>
        <begin position="41"/>
        <end position="50"/>
    </location>
</feature>
<dbReference type="AlphaFoldDB" id="A0ABD3N1J2"/>
<keyword evidence="3" id="KW-1185">Reference proteome</keyword>
<feature type="compositionally biased region" description="Basic residues" evidence="1">
    <location>
        <begin position="90"/>
        <end position="100"/>
    </location>
</feature>
<reference evidence="2 3" key="1">
    <citation type="submission" date="2024-10" db="EMBL/GenBank/DDBJ databases">
        <title>Updated reference genomes for cyclostephanoid diatoms.</title>
        <authorList>
            <person name="Roberts W.R."/>
            <person name="Alverson A.J."/>
        </authorList>
    </citation>
    <scope>NUCLEOTIDE SEQUENCE [LARGE SCALE GENOMIC DNA]</scope>
    <source>
        <strain evidence="2 3">AJA010-31</strain>
    </source>
</reference>
<organism evidence="2 3">
    <name type="scientific">Cyclotella atomus</name>
    <dbReference type="NCBI Taxonomy" id="382360"/>
    <lineage>
        <taxon>Eukaryota</taxon>
        <taxon>Sar</taxon>
        <taxon>Stramenopiles</taxon>
        <taxon>Ochrophyta</taxon>
        <taxon>Bacillariophyta</taxon>
        <taxon>Coscinodiscophyceae</taxon>
        <taxon>Thalassiosirophycidae</taxon>
        <taxon>Stephanodiscales</taxon>
        <taxon>Stephanodiscaceae</taxon>
        <taxon>Cyclotella</taxon>
    </lineage>
</organism>
<feature type="compositionally biased region" description="Polar residues" evidence="1">
    <location>
        <begin position="150"/>
        <end position="166"/>
    </location>
</feature>
<feature type="compositionally biased region" description="Basic and acidic residues" evidence="1">
    <location>
        <begin position="101"/>
        <end position="135"/>
    </location>
</feature>
<feature type="compositionally biased region" description="Basic and acidic residues" evidence="1">
    <location>
        <begin position="655"/>
        <end position="679"/>
    </location>
</feature>
<feature type="region of interest" description="Disordered" evidence="1">
    <location>
        <begin position="313"/>
        <end position="352"/>
    </location>
</feature>
<feature type="region of interest" description="Disordered" evidence="1">
    <location>
        <begin position="396"/>
        <end position="523"/>
    </location>
</feature>
<feature type="compositionally biased region" description="Low complexity" evidence="1">
    <location>
        <begin position="329"/>
        <end position="342"/>
    </location>
</feature>
<feature type="region of interest" description="Disordered" evidence="1">
    <location>
        <begin position="29"/>
        <end position="170"/>
    </location>
</feature>
<dbReference type="Proteomes" id="UP001530400">
    <property type="component" value="Unassembled WGS sequence"/>
</dbReference>
<name>A0ABD3N1J2_9STRA</name>
<dbReference type="EMBL" id="JALLPJ020001354">
    <property type="protein sequence ID" value="KAL3768081.1"/>
    <property type="molecule type" value="Genomic_DNA"/>
</dbReference>
<accession>A0ABD3N1J2</accession>
<evidence type="ECO:0000256" key="1">
    <source>
        <dbReference type="SAM" id="MobiDB-lite"/>
    </source>
</evidence>
<feature type="compositionally biased region" description="Basic and acidic residues" evidence="1">
    <location>
        <begin position="442"/>
        <end position="452"/>
    </location>
</feature>
<sequence length="699" mass="77522">MPSKQIELSEYTKWQLDRLTASQLTALLGEGESETQSSRQDLSKNVEQRMKSGTITEEEFLSAITSLRNAPPKKDRTNKQANPKSVASMRAKRTTQPKKKSVVDEKKKAAKTKTDKEKDEKAAAIRRELEKKKQEQMNMQLPENKASHGKPQSANASVVKEPNNQDPAPPSIIPQLFPMSQAKMIRLQTMAKSSGSVGNNPTFAAPFNSALKENQKDVGGDGNDDAKKSTPSHPMVHPCYVIPQIYKSVCMSRRGRMANYPPPQRAPHFRQSTVVNGVHKAMAAESKGVSSKPQSTTQSTTNMICTLKQSTTEMKQSAAHESATDTDQSLKQSTTKMTTKQQPAEKTNHDPYTEVSKALAAYESAMKAVTTDEEMKRAAKALAAYESAINNAQEYAVAKSSKSQVVQPAKRRTSPRKRSADKKLSTTLGKKRKLDETDEANSDMRDASDKTEAGPASGSNGNASDEGNSSERDGKTEESHIAAAAAASKDETQSKTTKPKHQTKADAQANKSPPWYPPEHPNSKFPTLNRLSINLMDRTSVLGQIRTENVLREIIKYKQTIDEDLTIEASNSKKCLLVSIPVVNHKKAFYKRAKNDKWIENILRHALVDKEKEEEDNINDVIYSVVQYLVNQHRKVVLEALGDLKVLPPPLDGRESVVDEDKLKEKKGMTNTDAEKDENAAAIRRVGNKKREWPHIDLK</sequence>
<comment type="caution">
    <text evidence="2">The sequence shown here is derived from an EMBL/GenBank/DDBJ whole genome shotgun (WGS) entry which is preliminary data.</text>
</comment>
<evidence type="ECO:0000313" key="3">
    <source>
        <dbReference type="Proteomes" id="UP001530400"/>
    </source>
</evidence>
<feature type="compositionally biased region" description="Basic and acidic residues" evidence="1">
    <location>
        <begin position="469"/>
        <end position="480"/>
    </location>
</feature>
<feature type="compositionally biased region" description="Basic residues" evidence="1">
    <location>
        <begin position="409"/>
        <end position="420"/>
    </location>
</feature>
<feature type="compositionally biased region" description="Basic and acidic residues" evidence="1">
    <location>
        <begin position="689"/>
        <end position="699"/>
    </location>
</feature>
<proteinExistence type="predicted"/>
<feature type="region of interest" description="Disordered" evidence="1">
    <location>
        <begin position="655"/>
        <end position="699"/>
    </location>
</feature>
<gene>
    <name evidence="2" type="ORF">ACHAWO_011285</name>
</gene>
<feature type="compositionally biased region" description="Polar residues" evidence="1">
    <location>
        <begin position="457"/>
        <end position="467"/>
    </location>
</feature>
<protein>
    <submittedName>
        <fullName evidence="2">Uncharacterized protein</fullName>
    </submittedName>
</protein>